<comment type="subcellular location">
    <subcellularLocation>
        <location evidence="3">Endoplasmic reticulum membrane</location>
        <topology evidence="3">Peripheral membrane protein</topology>
    </subcellularLocation>
    <subcellularLocation>
        <location evidence="2">Microsome membrane</location>
        <topology evidence="2">Peripheral membrane protein</topology>
    </subcellularLocation>
</comment>
<evidence type="ECO:0000256" key="12">
    <source>
        <dbReference type="ARBA" id="ARBA00023136"/>
    </source>
</evidence>
<feature type="transmembrane region" description="Helical" evidence="15">
    <location>
        <begin position="7"/>
        <end position="27"/>
    </location>
</feature>
<name>A9QUS5_LIPBO</name>
<dbReference type="SUPFAM" id="SSF48264">
    <property type="entry name" value="Cytochrome P450"/>
    <property type="match status" value="1"/>
</dbReference>
<evidence type="ECO:0000256" key="15">
    <source>
        <dbReference type="SAM" id="Phobius"/>
    </source>
</evidence>
<dbReference type="GO" id="GO:0005506">
    <property type="term" value="F:iron ion binding"/>
    <property type="evidence" value="ECO:0007669"/>
    <property type="project" value="InterPro"/>
</dbReference>
<organism evidence="16">
    <name type="scientific">Liposcelis bostrychophila</name>
    <name type="common">Booklouse</name>
    <dbReference type="NCBI Taxonomy" id="185214"/>
    <lineage>
        <taxon>Eukaryota</taxon>
        <taxon>Metazoa</taxon>
        <taxon>Ecdysozoa</taxon>
        <taxon>Arthropoda</taxon>
        <taxon>Hexapoda</taxon>
        <taxon>Insecta</taxon>
        <taxon>Pterygota</taxon>
        <taxon>Neoptera</taxon>
        <taxon>Paraneoptera</taxon>
        <taxon>Psocodea</taxon>
        <taxon>Troctomorpha</taxon>
        <taxon>Liposcelidetae</taxon>
        <taxon>Liposcelididae</taxon>
        <taxon>Liposcelis</taxon>
    </lineage>
</organism>
<keyword evidence="15" id="KW-0812">Transmembrane</keyword>
<dbReference type="Pfam" id="PF00067">
    <property type="entry name" value="p450"/>
    <property type="match status" value="1"/>
</dbReference>
<dbReference type="InterPro" id="IPR050476">
    <property type="entry name" value="Insect_CytP450_Detox"/>
</dbReference>
<dbReference type="InterPro" id="IPR017972">
    <property type="entry name" value="Cyt_P450_CS"/>
</dbReference>
<evidence type="ECO:0000256" key="5">
    <source>
        <dbReference type="ARBA" id="ARBA00022617"/>
    </source>
</evidence>
<evidence type="ECO:0000256" key="1">
    <source>
        <dbReference type="ARBA" id="ARBA00001971"/>
    </source>
</evidence>
<keyword evidence="10 13" id="KW-0408">Iron</keyword>
<evidence type="ECO:0000256" key="11">
    <source>
        <dbReference type="ARBA" id="ARBA00023033"/>
    </source>
</evidence>
<dbReference type="GO" id="GO:0005789">
    <property type="term" value="C:endoplasmic reticulum membrane"/>
    <property type="evidence" value="ECO:0007669"/>
    <property type="project" value="UniProtKB-SubCell"/>
</dbReference>
<dbReference type="PRINTS" id="PR00385">
    <property type="entry name" value="P450"/>
</dbReference>
<dbReference type="InterPro" id="IPR002401">
    <property type="entry name" value="Cyt_P450_E_grp-I"/>
</dbReference>
<evidence type="ECO:0000256" key="10">
    <source>
        <dbReference type="ARBA" id="ARBA00023004"/>
    </source>
</evidence>
<keyword evidence="6 13" id="KW-0479">Metal-binding</keyword>
<proteinExistence type="evidence at transcript level"/>
<keyword evidence="8" id="KW-0492">Microsome</keyword>
<evidence type="ECO:0000256" key="4">
    <source>
        <dbReference type="ARBA" id="ARBA00010617"/>
    </source>
</evidence>
<keyword evidence="5 13" id="KW-0349">Heme</keyword>
<dbReference type="FunFam" id="1.10.630.10:FF:000042">
    <property type="entry name" value="Cytochrome P450"/>
    <property type="match status" value="1"/>
</dbReference>
<evidence type="ECO:0000256" key="7">
    <source>
        <dbReference type="ARBA" id="ARBA00022824"/>
    </source>
</evidence>
<evidence type="ECO:0000256" key="14">
    <source>
        <dbReference type="RuleBase" id="RU000461"/>
    </source>
</evidence>
<evidence type="ECO:0000313" key="16">
    <source>
        <dbReference type="EMBL" id="ABX64399.1"/>
    </source>
</evidence>
<comment type="cofactor">
    <cofactor evidence="1 13">
        <name>heme</name>
        <dbReference type="ChEBI" id="CHEBI:30413"/>
    </cofactor>
</comment>
<reference evidence="16" key="1">
    <citation type="submission" date="2007-11" db="EMBL/GenBank/DDBJ databases">
        <title>Molecular cloning of the first cytochrome P450 gene, CYP6CE1, from Liposcelis bostrychophila Badonnel (Psocoptera: Liposcelididae) and the mRNA and DNA expression in different strains.</title>
        <authorList>
            <person name="Jiang H."/>
            <person name="Tang P."/>
            <person name="Xu Y."/>
            <person name="Wang J."/>
        </authorList>
    </citation>
    <scope>NUCLEOTIDE SEQUENCE</scope>
</reference>
<dbReference type="EMBL" id="EU266572">
    <property type="protein sequence ID" value="ABX64399.1"/>
    <property type="molecule type" value="mRNA"/>
</dbReference>
<sequence length="527" mass="60730">MAILTSCWCIDLGIILIGAFIGIYSFYQKKFKHWKKYNIPHSKPKFPFGDLISITTMGENFVLTLDRIYKSFEKEKVGGIWAFFHPILIVRDVEVIKDILVKEFMSFHDRGVPVDEKNDPLSAHLFSISGSKWRNLRAKLTPTFTSGKMKMMFPILVESGREMISILEPNAINKDIVEMKDILARFTTDVIASCAFGIDSNSLKNPDTEFRKMGRKIVEPSFANILRNFSFMAMPTLVKIFKIKLIPEYLANFFMGSVRETMDYREQNNVKRNDFMQLLIQLKNKGKLDDVDEIKEKTDDGNEIKELEVEENRSDQKFSFEEAAAQAFIFFVAGFETSSTTMVLALYELALQPEIQEKVRNEIKTVLGKHNGKITYEAAFGMDYLGNVIDETLRKYPVAGVIIRQCNKDYKIPDSDMVIPKGTSTHIPIYSLHYDSKYFPNPEKFDPDRFTEEVKSQRPRYAYLPFGEGPRHCIGMRFGLMQTRVGLIELLLNYKFEICEKSPVPLKFSSMSFTPKEGMHLRLSKVN</sequence>
<protein>
    <submittedName>
        <fullName evidence="16">Cytochrome P450 v2</fullName>
    </submittedName>
</protein>
<comment type="similarity">
    <text evidence="4 14">Belongs to the cytochrome P450 family.</text>
</comment>
<dbReference type="InterPro" id="IPR036396">
    <property type="entry name" value="Cyt_P450_sf"/>
</dbReference>
<evidence type="ECO:0000256" key="3">
    <source>
        <dbReference type="ARBA" id="ARBA00004406"/>
    </source>
</evidence>
<keyword evidence="11 14" id="KW-0503">Monooxygenase</keyword>
<evidence type="ECO:0000256" key="13">
    <source>
        <dbReference type="PIRSR" id="PIRSR602401-1"/>
    </source>
</evidence>
<dbReference type="PANTHER" id="PTHR24292:SF54">
    <property type="entry name" value="CYP9F3-RELATED"/>
    <property type="match status" value="1"/>
</dbReference>
<evidence type="ECO:0000256" key="6">
    <source>
        <dbReference type="ARBA" id="ARBA00022723"/>
    </source>
</evidence>
<keyword evidence="9 14" id="KW-0560">Oxidoreductase</keyword>
<gene>
    <name evidence="16" type="primary">CYP6CE1</name>
</gene>
<dbReference type="PANTHER" id="PTHR24292">
    <property type="entry name" value="CYTOCHROME P450"/>
    <property type="match status" value="1"/>
</dbReference>
<keyword evidence="12 15" id="KW-0472">Membrane</keyword>
<dbReference type="GO" id="GO:0016705">
    <property type="term" value="F:oxidoreductase activity, acting on paired donors, with incorporation or reduction of molecular oxygen"/>
    <property type="evidence" value="ECO:0007669"/>
    <property type="project" value="InterPro"/>
</dbReference>
<dbReference type="PROSITE" id="PS00086">
    <property type="entry name" value="CYTOCHROME_P450"/>
    <property type="match status" value="1"/>
</dbReference>
<dbReference type="InterPro" id="IPR001128">
    <property type="entry name" value="Cyt_P450"/>
</dbReference>
<evidence type="ECO:0000256" key="8">
    <source>
        <dbReference type="ARBA" id="ARBA00022848"/>
    </source>
</evidence>
<dbReference type="GO" id="GO:0004497">
    <property type="term" value="F:monooxygenase activity"/>
    <property type="evidence" value="ECO:0007669"/>
    <property type="project" value="UniProtKB-KW"/>
</dbReference>
<dbReference type="GO" id="GO:0020037">
    <property type="term" value="F:heme binding"/>
    <property type="evidence" value="ECO:0007669"/>
    <property type="project" value="InterPro"/>
</dbReference>
<accession>A9QUS5</accession>
<feature type="binding site" description="axial binding residue" evidence="13">
    <location>
        <position position="473"/>
    </location>
    <ligand>
        <name>heme</name>
        <dbReference type="ChEBI" id="CHEBI:30413"/>
    </ligand>
    <ligandPart>
        <name>Fe</name>
        <dbReference type="ChEBI" id="CHEBI:18248"/>
    </ligandPart>
</feature>
<keyword evidence="7" id="KW-0256">Endoplasmic reticulum</keyword>
<dbReference type="PRINTS" id="PR00463">
    <property type="entry name" value="EP450I"/>
</dbReference>
<keyword evidence="15" id="KW-1133">Transmembrane helix</keyword>
<dbReference type="AlphaFoldDB" id="A9QUS5"/>
<dbReference type="CDD" id="cd11056">
    <property type="entry name" value="CYP6-like"/>
    <property type="match status" value="1"/>
</dbReference>
<evidence type="ECO:0000256" key="2">
    <source>
        <dbReference type="ARBA" id="ARBA00004174"/>
    </source>
</evidence>
<dbReference type="Gene3D" id="1.10.630.10">
    <property type="entry name" value="Cytochrome P450"/>
    <property type="match status" value="1"/>
</dbReference>
<evidence type="ECO:0000256" key="9">
    <source>
        <dbReference type="ARBA" id="ARBA00023002"/>
    </source>
</evidence>